<sequence length="63" mass="7188">MGPRTNKFSGVAVRGGMYAVRETQNFNAFFTSEYFAGPESVRTAFVSQPKMQWNRHRVGLLMK</sequence>
<dbReference type="Proteomes" id="UP000019146">
    <property type="component" value="Chromosome 2"/>
</dbReference>
<gene>
    <name evidence="1" type="ORF">K788_00005285</name>
</gene>
<evidence type="ECO:0000313" key="1">
    <source>
        <dbReference type="EMBL" id="ALL67906.1"/>
    </source>
</evidence>
<dbReference type="AlphaFoldDB" id="A0A0P0RGU6"/>
<evidence type="ECO:0000313" key="2">
    <source>
        <dbReference type="Proteomes" id="UP000019146"/>
    </source>
</evidence>
<protein>
    <submittedName>
        <fullName evidence="1">Uncharacterized protein</fullName>
    </submittedName>
</protein>
<accession>A0A0P0RGU6</accession>
<proteinExistence type="predicted"/>
<organism evidence="1 2">
    <name type="scientific">Paraburkholderia caribensis MBA4</name>
    <dbReference type="NCBI Taxonomy" id="1323664"/>
    <lineage>
        <taxon>Bacteria</taxon>
        <taxon>Pseudomonadati</taxon>
        <taxon>Pseudomonadota</taxon>
        <taxon>Betaproteobacteria</taxon>
        <taxon>Burkholderiales</taxon>
        <taxon>Burkholderiaceae</taxon>
        <taxon>Paraburkholderia</taxon>
    </lineage>
</organism>
<dbReference type="EMBL" id="CP012747">
    <property type="protein sequence ID" value="ALL67906.1"/>
    <property type="molecule type" value="Genomic_DNA"/>
</dbReference>
<reference evidence="1 2" key="1">
    <citation type="journal article" date="2014" name="Genome Announc.">
        <title>Draft Genome Sequence of the Haloacid-Degrading Burkholderia caribensis Strain MBA4.</title>
        <authorList>
            <person name="Pan Y."/>
            <person name="Kong K.F."/>
            <person name="Tsang J.S."/>
        </authorList>
    </citation>
    <scope>NUCLEOTIDE SEQUENCE [LARGE SCALE GENOMIC DNA]</scope>
    <source>
        <strain evidence="1 2">MBA4</strain>
    </source>
</reference>
<dbReference type="KEGG" id="bcai:K788_00005285"/>
<name>A0A0P0RGU6_9BURK</name>